<evidence type="ECO:0000313" key="1">
    <source>
        <dbReference type="EMBL" id="KAH3771578.1"/>
    </source>
</evidence>
<keyword evidence="2" id="KW-1185">Reference proteome</keyword>
<dbReference type="Proteomes" id="UP000828390">
    <property type="component" value="Unassembled WGS sequence"/>
</dbReference>
<sequence length="58" mass="6723">MERNGKTLSFNFVITKIQPTSDGEVTVEDHYYLFQFPKRGEVTVIKNKRFLLATTSLL</sequence>
<dbReference type="AlphaFoldDB" id="A0A9D4E1V4"/>
<proteinExistence type="predicted"/>
<protein>
    <submittedName>
        <fullName evidence="1">Uncharacterized protein</fullName>
    </submittedName>
</protein>
<comment type="caution">
    <text evidence="1">The sequence shown here is derived from an EMBL/GenBank/DDBJ whole genome shotgun (WGS) entry which is preliminary data.</text>
</comment>
<name>A0A9D4E1V4_DREPO</name>
<reference evidence="1" key="2">
    <citation type="submission" date="2020-11" db="EMBL/GenBank/DDBJ databases">
        <authorList>
            <person name="McCartney M.A."/>
            <person name="Auch B."/>
            <person name="Kono T."/>
            <person name="Mallez S."/>
            <person name="Becker A."/>
            <person name="Gohl D.M."/>
            <person name="Silverstein K.A.T."/>
            <person name="Koren S."/>
            <person name="Bechman K.B."/>
            <person name="Herman A."/>
            <person name="Abrahante J.E."/>
            <person name="Garbe J."/>
        </authorList>
    </citation>
    <scope>NUCLEOTIDE SEQUENCE</scope>
    <source>
        <strain evidence="1">Duluth1</strain>
        <tissue evidence="1">Whole animal</tissue>
    </source>
</reference>
<evidence type="ECO:0000313" key="2">
    <source>
        <dbReference type="Proteomes" id="UP000828390"/>
    </source>
</evidence>
<reference evidence="1" key="1">
    <citation type="journal article" date="2019" name="bioRxiv">
        <title>The Genome of the Zebra Mussel, Dreissena polymorpha: A Resource for Invasive Species Research.</title>
        <authorList>
            <person name="McCartney M.A."/>
            <person name="Auch B."/>
            <person name="Kono T."/>
            <person name="Mallez S."/>
            <person name="Zhang Y."/>
            <person name="Obille A."/>
            <person name="Becker A."/>
            <person name="Abrahante J.E."/>
            <person name="Garbe J."/>
            <person name="Badalamenti J.P."/>
            <person name="Herman A."/>
            <person name="Mangelson H."/>
            <person name="Liachko I."/>
            <person name="Sullivan S."/>
            <person name="Sone E.D."/>
            <person name="Koren S."/>
            <person name="Silverstein K.A.T."/>
            <person name="Beckman K.B."/>
            <person name="Gohl D.M."/>
        </authorList>
    </citation>
    <scope>NUCLEOTIDE SEQUENCE</scope>
    <source>
        <strain evidence="1">Duluth1</strain>
        <tissue evidence="1">Whole animal</tissue>
    </source>
</reference>
<organism evidence="1 2">
    <name type="scientific">Dreissena polymorpha</name>
    <name type="common">Zebra mussel</name>
    <name type="synonym">Mytilus polymorpha</name>
    <dbReference type="NCBI Taxonomy" id="45954"/>
    <lineage>
        <taxon>Eukaryota</taxon>
        <taxon>Metazoa</taxon>
        <taxon>Spiralia</taxon>
        <taxon>Lophotrochozoa</taxon>
        <taxon>Mollusca</taxon>
        <taxon>Bivalvia</taxon>
        <taxon>Autobranchia</taxon>
        <taxon>Heteroconchia</taxon>
        <taxon>Euheterodonta</taxon>
        <taxon>Imparidentia</taxon>
        <taxon>Neoheterodontei</taxon>
        <taxon>Myida</taxon>
        <taxon>Dreissenoidea</taxon>
        <taxon>Dreissenidae</taxon>
        <taxon>Dreissena</taxon>
    </lineage>
</organism>
<dbReference type="EMBL" id="JAIWYP010000009">
    <property type="protein sequence ID" value="KAH3771578.1"/>
    <property type="molecule type" value="Genomic_DNA"/>
</dbReference>
<gene>
    <name evidence="1" type="ORF">DPMN_172903</name>
</gene>
<accession>A0A9D4E1V4</accession>